<dbReference type="Proteomes" id="UP001333110">
    <property type="component" value="Unassembled WGS sequence"/>
</dbReference>
<evidence type="ECO:0000313" key="2">
    <source>
        <dbReference type="Proteomes" id="UP001333110"/>
    </source>
</evidence>
<protein>
    <submittedName>
        <fullName evidence="1">Uncharacterized protein</fullName>
    </submittedName>
</protein>
<name>A0AAN7S6C5_MYCAM</name>
<keyword evidence="2" id="KW-1185">Reference proteome</keyword>
<accession>A0AAN7S6C5</accession>
<dbReference type="EMBL" id="JAUNZN010000005">
    <property type="protein sequence ID" value="KAK4821011.1"/>
    <property type="molecule type" value="Genomic_DNA"/>
</dbReference>
<comment type="caution">
    <text evidence="1">The sequence shown here is derived from an EMBL/GenBank/DDBJ whole genome shotgun (WGS) entry which is preliminary data.</text>
</comment>
<proteinExistence type="predicted"/>
<dbReference type="AlphaFoldDB" id="A0AAN7S6C5"/>
<reference evidence="1 2" key="1">
    <citation type="journal article" date="2023" name="J. Hered.">
        <title>Chromosome-level genome of the wood stork (Mycteria americana) provides insight into avian chromosome evolution.</title>
        <authorList>
            <person name="Flamio R. Jr."/>
            <person name="Ramstad K.M."/>
        </authorList>
    </citation>
    <scope>NUCLEOTIDE SEQUENCE [LARGE SCALE GENOMIC DNA]</scope>
    <source>
        <strain evidence="1">JAX WOST 10</strain>
    </source>
</reference>
<sequence length="59" mass="6409">MNGGGGRNPGNNKNLLHIFSKNGDKAIFCTVLRVVKLSEDVACTHQRQQDQKGARDGDV</sequence>
<organism evidence="1 2">
    <name type="scientific">Mycteria americana</name>
    <name type="common">Wood stork</name>
    <dbReference type="NCBI Taxonomy" id="33587"/>
    <lineage>
        <taxon>Eukaryota</taxon>
        <taxon>Metazoa</taxon>
        <taxon>Chordata</taxon>
        <taxon>Craniata</taxon>
        <taxon>Vertebrata</taxon>
        <taxon>Euteleostomi</taxon>
        <taxon>Archelosauria</taxon>
        <taxon>Archosauria</taxon>
        <taxon>Dinosauria</taxon>
        <taxon>Saurischia</taxon>
        <taxon>Theropoda</taxon>
        <taxon>Coelurosauria</taxon>
        <taxon>Aves</taxon>
        <taxon>Neognathae</taxon>
        <taxon>Neoaves</taxon>
        <taxon>Aequornithes</taxon>
        <taxon>Ciconiiformes</taxon>
        <taxon>Ciconiidae</taxon>
        <taxon>Mycteria</taxon>
    </lineage>
</organism>
<gene>
    <name evidence="1" type="ORF">QYF61_012040</name>
</gene>
<evidence type="ECO:0000313" key="1">
    <source>
        <dbReference type="EMBL" id="KAK4821011.1"/>
    </source>
</evidence>